<dbReference type="PROSITE" id="PS50198">
    <property type="entry name" value="PPIC_PPIASE_2"/>
    <property type="match status" value="1"/>
</dbReference>
<dbReference type="GO" id="GO:0006457">
    <property type="term" value="P:protein folding"/>
    <property type="evidence" value="ECO:0007669"/>
    <property type="project" value="UniProtKB-UniRule"/>
</dbReference>
<evidence type="ECO:0000256" key="6">
    <source>
        <dbReference type="ARBA" id="ARBA00023110"/>
    </source>
</evidence>
<keyword evidence="9 11" id="KW-0413">Isomerase</keyword>
<dbReference type="HAMAP" id="MF_01145">
    <property type="entry name" value="Foldase_PrsA"/>
    <property type="match status" value="1"/>
</dbReference>
<feature type="region of interest" description="Disordered" evidence="12">
    <location>
        <begin position="298"/>
        <end position="345"/>
    </location>
</feature>
<keyword evidence="6 11" id="KW-0697">Rotamase</keyword>
<dbReference type="GO" id="GO:0003755">
    <property type="term" value="F:peptidyl-prolyl cis-trans isomerase activity"/>
    <property type="evidence" value="ECO:0007669"/>
    <property type="project" value="UniProtKB-UniRule"/>
</dbReference>
<keyword evidence="7 11" id="KW-0472">Membrane</keyword>
<evidence type="ECO:0000259" key="14">
    <source>
        <dbReference type="PROSITE" id="PS50198"/>
    </source>
</evidence>
<dbReference type="Pfam" id="PF00639">
    <property type="entry name" value="Rotamase"/>
    <property type="match status" value="1"/>
</dbReference>
<evidence type="ECO:0000256" key="8">
    <source>
        <dbReference type="ARBA" id="ARBA00023139"/>
    </source>
</evidence>
<gene>
    <name evidence="11" type="primary">prsA</name>
    <name evidence="15" type="ORF">CL176_08320</name>
</gene>
<keyword evidence="8" id="KW-0564">Palmitate</keyword>
<dbReference type="AlphaFoldDB" id="A0A347WLP6"/>
<feature type="signal peptide" evidence="13">
    <location>
        <begin position="1"/>
        <end position="27"/>
    </location>
</feature>
<dbReference type="EMBL" id="CP023434">
    <property type="protein sequence ID" value="AXY26003.1"/>
    <property type="molecule type" value="Genomic_DNA"/>
</dbReference>
<evidence type="ECO:0000256" key="13">
    <source>
        <dbReference type="SAM" id="SignalP"/>
    </source>
</evidence>
<dbReference type="PANTHER" id="PTHR47245:SF1">
    <property type="entry name" value="FOLDASE PROTEIN PRSA"/>
    <property type="match status" value="1"/>
</dbReference>
<evidence type="ECO:0000256" key="10">
    <source>
        <dbReference type="ARBA" id="ARBA00023288"/>
    </source>
</evidence>
<keyword evidence="4 11" id="KW-1003">Cell membrane</keyword>
<accession>A0A347WLP6</accession>
<comment type="subcellular location">
    <subcellularLocation>
        <location evidence="2">Cell membrane</location>
        <topology evidence="2">Lipid-anchor</topology>
    </subcellularLocation>
</comment>
<dbReference type="SUPFAM" id="SSF54534">
    <property type="entry name" value="FKBP-like"/>
    <property type="match status" value="1"/>
</dbReference>
<proteinExistence type="inferred from homology"/>
<dbReference type="PANTHER" id="PTHR47245">
    <property type="entry name" value="PEPTIDYLPROLYL ISOMERASE"/>
    <property type="match status" value="1"/>
</dbReference>
<comment type="similarity">
    <text evidence="3 11">Belongs to the PrsA family.</text>
</comment>
<comment type="catalytic activity">
    <reaction evidence="1 11">
        <text>[protein]-peptidylproline (omega=180) = [protein]-peptidylproline (omega=0)</text>
        <dbReference type="Rhea" id="RHEA:16237"/>
        <dbReference type="Rhea" id="RHEA-COMP:10747"/>
        <dbReference type="Rhea" id="RHEA-COMP:10748"/>
        <dbReference type="ChEBI" id="CHEBI:83833"/>
        <dbReference type="ChEBI" id="CHEBI:83834"/>
        <dbReference type="EC" id="5.2.1.8"/>
    </reaction>
</comment>
<evidence type="ECO:0000313" key="15">
    <source>
        <dbReference type="EMBL" id="AXY26003.1"/>
    </source>
</evidence>
<keyword evidence="16" id="KW-1185">Reference proteome</keyword>
<dbReference type="EC" id="5.2.1.8" evidence="11"/>
<feature type="domain" description="PpiC" evidence="14">
    <location>
        <begin position="147"/>
        <end position="237"/>
    </location>
</feature>
<protein>
    <recommendedName>
        <fullName evidence="11">Foldase protein PrsA</fullName>
        <ecNumber evidence="11">5.2.1.8</ecNumber>
    </recommendedName>
</protein>
<evidence type="ECO:0000256" key="2">
    <source>
        <dbReference type="ARBA" id="ARBA00004193"/>
    </source>
</evidence>
<sequence>MKKTLLKTTSVALAFTGVLATTAPVYANDNVIATVGEEQITQDEFYQAMKNLSGEITLRTMILEQVLMQNVDDVEASRKAADDAVAQQIEEAGGEETFQQLLDYQQLGSIEKYTYQLFINNMFQEVIEKGIDKSDEAIQDFYENGYEPTMEAQHILTETEEEANAALERVKGGEEFDAVAKEVSKDSTAENGGLLTPFVSGQMVAEFEEAVKATANGEITQEPVKSQYGYHVIKVINNGEKKPLEEVREEVEQQYVNSKLADAQFSYSIIGDLIEQTGVEINDEDLKGAVNDLLEIAKMPESVESPADTSGEDESASEEAPAEEAPAEDASAEEVAEEAAKESAE</sequence>
<comment type="function">
    <text evidence="11">Plays a major role in protein secretion by helping the post-translocational extracellular folding of several secreted proteins.</text>
</comment>
<organism evidence="15 16">
    <name type="scientific">Suicoccus acidiformans</name>
    <dbReference type="NCBI Taxonomy" id="2036206"/>
    <lineage>
        <taxon>Bacteria</taxon>
        <taxon>Bacillati</taxon>
        <taxon>Bacillota</taxon>
        <taxon>Bacilli</taxon>
        <taxon>Lactobacillales</taxon>
        <taxon>Aerococcaceae</taxon>
        <taxon>Suicoccus</taxon>
    </lineage>
</organism>
<keyword evidence="5 11" id="KW-0732">Signal</keyword>
<evidence type="ECO:0000256" key="12">
    <source>
        <dbReference type="SAM" id="MobiDB-lite"/>
    </source>
</evidence>
<dbReference type="InterPro" id="IPR050245">
    <property type="entry name" value="PrsA_foldase"/>
</dbReference>
<dbReference type="GO" id="GO:0005886">
    <property type="term" value="C:plasma membrane"/>
    <property type="evidence" value="ECO:0007669"/>
    <property type="project" value="UniProtKB-SubCell"/>
</dbReference>
<dbReference type="Proteomes" id="UP000263232">
    <property type="component" value="Chromosome"/>
</dbReference>
<dbReference type="KEGG" id="abae:CL176_08320"/>
<dbReference type="InterPro" id="IPR046357">
    <property type="entry name" value="PPIase_dom_sf"/>
</dbReference>
<evidence type="ECO:0000256" key="4">
    <source>
        <dbReference type="ARBA" id="ARBA00022475"/>
    </source>
</evidence>
<dbReference type="RefSeq" id="WP_118990903.1">
    <property type="nucleotide sequence ID" value="NZ_CP023434.1"/>
</dbReference>
<keyword evidence="10" id="KW-0449">Lipoprotein</keyword>
<feature type="chain" id="PRO_5016783495" description="Foldase protein PrsA" evidence="13">
    <location>
        <begin position="28"/>
        <end position="345"/>
    </location>
</feature>
<dbReference type="Gene3D" id="3.10.50.40">
    <property type="match status" value="1"/>
</dbReference>
<name>A0A347WLP6_9LACT</name>
<dbReference type="InterPro" id="IPR023059">
    <property type="entry name" value="Foldase_PrsA"/>
</dbReference>
<evidence type="ECO:0000256" key="11">
    <source>
        <dbReference type="HAMAP-Rule" id="MF_01145"/>
    </source>
</evidence>
<evidence type="ECO:0000256" key="3">
    <source>
        <dbReference type="ARBA" id="ARBA00006071"/>
    </source>
</evidence>
<evidence type="ECO:0000256" key="1">
    <source>
        <dbReference type="ARBA" id="ARBA00000971"/>
    </source>
</evidence>
<feature type="compositionally biased region" description="Acidic residues" evidence="12">
    <location>
        <begin position="310"/>
        <end position="337"/>
    </location>
</feature>
<evidence type="ECO:0000313" key="16">
    <source>
        <dbReference type="Proteomes" id="UP000263232"/>
    </source>
</evidence>
<dbReference type="SUPFAM" id="SSF109998">
    <property type="entry name" value="Triger factor/SurA peptide-binding domain-like"/>
    <property type="match status" value="1"/>
</dbReference>
<dbReference type="InterPro" id="IPR027304">
    <property type="entry name" value="Trigger_fact/SurA_dom_sf"/>
</dbReference>
<dbReference type="InterPro" id="IPR000297">
    <property type="entry name" value="PPIase_PpiC"/>
</dbReference>
<reference evidence="15 16" key="1">
    <citation type="submission" date="2017-09" db="EMBL/GenBank/DDBJ databases">
        <title>Complete genome sequence of Oxytococcus suis strain ZY16052.</title>
        <authorList>
            <person name="Li F."/>
        </authorList>
    </citation>
    <scope>NUCLEOTIDE SEQUENCE [LARGE SCALE GENOMIC DNA]</scope>
    <source>
        <strain evidence="15 16">ZY16052</strain>
    </source>
</reference>
<dbReference type="OrthoDB" id="14196at2"/>
<evidence type="ECO:0000256" key="9">
    <source>
        <dbReference type="ARBA" id="ARBA00023235"/>
    </source>
</evidence>
<evidence type="ECO:0000256" key="7">
    <source>
        <dbReference type="ARBA" id="ARBA00023136"/>
    </source>
</evidence>
<evidence type="ECO:0000256" key="5">
    <source>
        <dbReference type="ARBA" id="ARBA00022729"/>
    </source>
</evidence>